<feature type="non-terminal residue" evidence="2">
    <location>
        <position position="314"/>
    </location>
</feature>
<dbReference type="AlphaFoldDB" id="S8CU82"/>
<comment type="caution">
    <text evidence="2">The sequence shown here is derived from an EMBL/GenBank/DDBJ whole genome shotgun (WGS) entry which is preliminary data.</text>
</comment>
<dbReference type="Proteomes" id="UP000015453">
    <property type="component" value="Unassembled WGS sequence"/>
</dbReference>
<name>S8CU82_9LAMI</name>
<reference evidence="2 3" key="1">
    <citation type="journal article" date="2013" name="BMC Genomics">
        <title>The miniature genome of a carnivorous plant Genlisea aurea contains a low number of genes and short non-coding sequences.</title>
        <authorList>
            <person name="Leushkin E.V."/>
            <person name="Sutormin R.A."/>
            <person name="Nabieva E.R."/>
            <person name="Penin A.A."/>
            <person name="Kondrashov A.S."/>
            <person name="Logacheva M.D."/>
        </authorList>
    </citation>
    <scope>NUCLEOTIDE SEQUENCE [LARGE SCALE GENOMIC DNA]</scope>
</reference>
<evidence type="ECO:0000256" key="1">
    <source>
        <dbReference type="SAM" id="Phobius"/>
    </source>
</evidence>
<protein>
    <recommendedName>
        <fullName evidence="4">Apple domain-containing protein</fullName>
    </recommendedName>
</protein>
<dbReference type="EMBL" id="AUSU01002615">
    <property type="protein sequence ID" value="EPS68441.1"/>
    <property type="molecule type" value="Genomic_DNA"/>
</dbReference>
<dbReference type="PANTHER" id="PTHR33344:SF1">
    <property type="entry name" value="OS06G0214100 PROTEIN"/>
    <property type="match status" value="1"/>
</dbReference>
<keyword evidence="1" id="KW-1133">Transmembrane helix</keyword>
<accession>S8CU82</accession>
<evidence type="ECO:0008006" key="4">
    <source>
        <dbReference type="Google" id="ProtNLM"/>
    </source>
</evidence>
<keyword evidence="1" id="KW-0812">Transmembrane</keyword>
<keyword evidence="1" id="KW-0472">Membrane</keyword>
<organism evidence="2 3">
    <name type="scientific">Genlisea aurea</name>
    <dbReference type="NCBI Taxonomy" id="192259"/>
    <lineage>
        <taxon>Eukaryota</taxon>
        <taxon>Viridiplantae</taxon>
        <taxon>Streptophyta</taxon>
        <taxon>Embryophyta</taxon>
        <taxon>Tracheophyta</taxon>
        <taxon>Spermatophyta</taxon>
        <taxon>Magnoliopsida</taxon>
        <taxon>eudicotyledons</taxon>
        <taxon>Gunneridae</taxon>
        <taxon>Pentapetalae</taxon>
        <taxon>asterids</taxon>
        <taxon>lamiids</taxon>
        <taxon>Lamiales</taxon>
        <taxon>Lentibulariaceae</taxon>
        <taxon>Genlisea</taxon>
    </lineage>
</organism>
<proteinExistence type="predicted"/>
<evidence type="ECO:0000313" key="2">
    <source>
        <dbReference type="EMBL" id="EPS68441.1"/>
    </source>
</evidence>
<evidence type="ECO:0000313" key="3">
    <source>
        <dbReference type="Proteomes" id="UP000015453"/>
    </source>
</evidence>
<dbReference type="PANTHER" id="PTHR33344">
    <property type="entry name" value="OS02G0761600 PROTEIN"/>
    <property type="match status" value="1"/>
</dbReference>
<gene>
    <name evidence="2" type="ORF">M569_06330</name>
</gene>
<keyword evidence="3" id="KW-1185">Reference proteome</keyword>
<feature type="transmembrane region" description="Helical" evidence="1">
    <location>
        <begin position="7"/>
        <end position="26"/>
    </location>
</feature>
<sequence length="314" mass="35731">CSYRRTTLFMCSVNIAVALYVLYSIYSSLYVYSFGIAQPPFRYSSVQARRREESRVIRKALQPTELIRLVAELQEKLRGEQSFVGTLPQNLKHAMTDEILTALRRLDADANTTQQREAVEAWRVEKLKAAEQLLHHQGKASNSTIPHEEAGIVAKVLSSGWSNFQEAIGLWMPVEILNREHDDKPEGAEELEKEILPGRQLPPECNAELHTDYDGAAVKWGLTNPKETAYDCCMACMDQAKRAKPGENRCNVWVYCPSENGCYSPDIYEHRSQECWLKYSEAPKLNFKDRYSDSYRAVHPNAPEIVPWVSGVVS</sequence>
<feature type="non-terminal residue" evidence="2">
    <location>
        <position position="1"/>
    </location>
</feature>
<dbReference type="OrthoDB" id="508259at2759"/>